<keyword evidence="2" id="KW-1185">Reference proteome</keyword>
<evidence type="ECO:0000256" key="1">
    <source>
        <dbReference type="SAM" id="Phobius"/>
    </source>
</evidence>
<name>A0A914I1T0_GLORO</name>
<reference evidence="3" key="1">
    <citation type="submission" date="2022-11" db="UniProtKB">
        <authorList>
            <consortium name="WormBaseParasite"/>
        </authorList>
    </citation>
    <scope>IDENTIFICATION</scope>
</reference>
<keyword evidence="1" id="KW-1133">Transmembrane helix</keyword>
<feature type="transmembrane region" description="Helical" evidence="1">
    <location>
        <begin position="130"/>
        <end position="153"/>
    </location>
</feature>
<evidence type="ECO:0000313" key="3">
    <source>
        <dbReference type="WBParaSite" id="Gr19_v10_g6518.t1"/>
    </source>
</evidence>
<dbReference type="WBParaSite" id="Gr19_v10_g6518.t1">
    <property type="protein sequence ID" value="Gr19_v10_g6518.t1"/>
    <property type="gene ID" value="Gr19_v10_g6518"/>
</dbReference>
<organism evidence="2 3">
    <name type="scientific">Globodera rostochiensis</name>
    <name type="common">Golden nematode worm</name>
    <name type="synonym">Heterodera rostochiensis</name>
    <dbReference type="NCBI Taxonomy" id="31243"/>
    <lineage>
        <taxon>Eukaryota</taxon>
        <taxon>Metazoa</taxon>
        <taxon>Ecdysozoa</taxon>
        <taxon>Nematoda</taxon>
        <taxon>Chromadorea</taxon>
        <taxon>Rhabditida</taxon>
        <taxon>Tylenchina</taxon>
        <taxon>Tylenchomorpha</taxon>
        <taxon>Tylenchoidea</taxon>
        <taxon>Heteroderidae</taxon>
        <taxon>Heteroderinae</taxon>
        <taxon>Globodera</taxon>
    </lineage>
</organism>
<keyword evidence="1" id="KW-0812">Transmembrane</keyword>
<accession>A0A914I1T0</accession>
<proteinExistence type="predicted"/>
<sequence>MDNKSVATNKASVATNKASVANNKASVANNNESVAINKSPTTTGCGSGSNEIGAINKYGPNNNKSGRTCCGDVSIETGTKVVAIVSCVFYMGLALFALYYNSIVYVIAYTLIACVCLLIIFGLKECNPWLFLPYLILGAIHLIDRLFFCFSLLKCATQKERARKLPAWYGVEANYSESAHNSCLSLLIGLVMGIAFFVWTYSIIFRGFLAVKELVAQHWSLHATRLQAQCLARSPPGLPRHTGTARVQRRVWQMPGRLLGSIDVTNGVMKQSMPTLTTKI</sequence>
<feature type="transmembrane region" description="Helical" evidence="1">
    <location>
        <begin position="106"/>
        <end position="123"/>
    </location>
</feature>
<dbReference type="Proteomes" id="UP000887572">
    <property type="component" value="Unplaced"/>
</dbReference>
<keyword evidence="1" id="KW-0472">Membrane</keyword>
<evidence type="ECO:0000313" key="2">
    <source>
        <dbReference type="Proteomes" id="UP000887572"/>
    </source>
</evidence>
<protein>
    <submittedName>
        <fullName evidence="3">Uncharacterized protein</fullName>
    </submittedName>
</protein>
<dbReference type="AlphaFoldDB" id="A0A914I1T0"/>
<feature type="transmembrane region" description="Helical" evidence="1">
    <location>
        <begin position="184"/>
        <end position="204"/>
    </location>
</feature>